<keyword evidence="7" id="KW-1185">Reference proteome</keyword>
<dbReference type="CDD" id="cd00093">
    <property type="entry name" value="HTH_XRE"/>
    <property type="match status" value="1"/>
</dbReference>
<feature type="domain" description="HTH cro/C1-type" evidence="5">
    <location>
        <begin position="4"/>
        <end position="58"/>
    </location>
</feature>
<dbReference type="InterPro" id="IPR015927">
    <property type="entry name" value="Peptidase_S24_S26A/B/C"/>
</dbReference>
<evidence type="ECO:0000313" key="7">
    <source>
        <dbReference type="Proteomes" id="UP001595892"/>
    </source>
</evidence>
<protein>
    <submittedName>
        <fullName evidence="6">S24 family peptidase</fullName>
    </submittedName>
</protein>
<dbReference type="PANTHER" id="PTHR40661">
    <property type="match status" value="1"/>
</dbReference>
<evidence type="ECO:0000259" key="4">
    <source>
        <dbReference type="Pfam" id="PF00717"/>
    </source>
</evidence>
<feature type="domain" description="Peptidase S24/S26A/S26B/S26C" evidence="4">
    <location>
        <begin position="90"/>
        <end position="212"/>
    </location>
</feature>
<keyword evidence="2" id="KW-0238">DNA-binding</keyword>
<dbReference type="InterPro" id="IPR036286">
    <property type="entry name" value="LexA/Signal_pep-like_sf"/>
</dbReference>
<evidence type="ECO:0000256" key="2">
    <source>
        <dbReference type="ARBA" id="ARBA00023125"/>
    </source>
</evidence>
<dbReference type="InterPro" id="IPR001387">
    <property type="entry name" value="Cro/C1-type_HTH"/>
</dbReference>
<comment type="caution">
    <text evidence="6">The sequence shown here is derived from an EMBL/GenBank/DDBJ whole genome shotgun (WGS) entry which is preliminary data.</text>
</comment>
<dbReference type="Proteomes" id="UP001595892">
    <property type="component" value="Unassembled WGS sequence"/>
</dbReference>
<evidence type="ECO:0000256" key="3">
    <source>
        <dbReference type="ARBA" id="ARBA00023163"/>
    </source>
</evidence>
<reference evidence="7" key="1">
    <citation type="journal article" date="2019" name="Int. J. Syst. Evol. Microbiol.">
        <title>The Global Catalogue of Microorganisms (GCM) 10K type strain sequencing project: providing services to taxonomists for standard genome sequencing and annotation.</title>
        <authorList>
            <consortium name="The Broad Institute Genomics Platform"/>
            <consortium name="The Broad Institute Genome Sequencing Center for Infectious Disease"/>
            <person name="Wu L."/>
            <person name="Ma J."/>
        </authorList>
    </citation>
    <scope>NUCLEOTIDE SEQUENCE [LARGE SCALE GENOMIC DNA]</scope>
    <source>
        <strain evidence="7">CGMCC 1.13574</strain>
    </source>
</reference>
<evidence type="ECO:0000259" key="5">
    <source>
        <dbReference type="Pfam" id="PF13443"/>
    </source>
</evidence>
<evidence type="ECO:0000313" key="6">
    <source>
        <dbReference type="EMBL" id="MFC4727124.1"/>
    </source>
</evidence>
<dbReference type="Gene3D" id="2.10.109.10">
    <property type="entry name" value="Umud Fragment, subunit A"/>
    <property type="match status" value="1"/>
</dbReference>
<proteinExistence type="predicted"/>
<dbReference type="RefSeq" id="WP_377003127.1">
    <property type="nucleotide sequence ID" value="NZ_JBHSGG010000003.1"/>
</dbReference>
<dbReference type="CDD" id="cd06529">
    <property type="entry name" value="S24_LexA-like"/>
    <property type="match status" value="1"/>
</dbReference>
<dbReference type="EMBL" id="JBHSGG010000003">
    <property type="protein sequence ID" value="MFC4727124.1"/>
    <property type="molecule type" value="Genomic_DNA"/>
</dbReference>
<name>A0ABV9NHV1_9GAMM</name>
<dbReference type="Pfam" id="PF00717">
    <property type="entry name" value="Peptidase_S24"/>
    <property type="match status" value="1"/>
</dbReference>
<sequence>MGERLAQALDAKGWQPPDLIAASGLSKGTIYNILNDTTKPEKVRESTVRTICGFLGVSAAWLTSGRGPMEASVASPVDEDWADVTGYSQAVGLGLGTEAQEYAETHSLKFRQRSLSRKGLNPRNLHVFYGDGDSMEPRIKKGDALLFDTSDTRPVDGAVYIVKWRGEIYAKRAELTDAGVMFRSDNPAGDHAWGKPKWMNNPKDPIEIIGRVRWIGSWEE</sequence>
<keyword evidence="3" id="KW-0804">Transcription</keyword>
<organism evidence="6 7">
    <name type="scientific">Coralloluteibacterium thermophilum</name>
    <dbReference type="NCBI Taxonomy" id="2707049"/>
    <lineage>
        <taxon>Bacteria</taxon>
        <taxon>Pseudomonadati</taxon>
        <taxon>Pseudomonadota</taxon>
        <taxon>Gammaproteobacteria</taxon>
        <taxon>Lysobacterales</taxon>
        <taxon>Lysobacteraceae</taxon>
        <taxon>Coralloluteibacterium</taxon>
    </lineage>
</organism>
<keyword evidence="1" id="KW-0805">Transcription regulation</keyword>
<dbReference type="InterPro" id="IPR039418">
    <property type="entry name" value="LexA-like"/>
</dbReference>
<dbReference type="SUPFAM" id="SSF47413">
    <property type="entry name" value="lambda repressor-like DNA-binding domains"/>
    <property type="match status" value="1"/>
</dbReference>
<evidence type="ECO:0000256" key="1">
    <source>
        <dbReference type="ARBA" id="ARBA00023015"/>
    </source>
</evidence>
<dbReference type="Pfam" id="PF13443">
    <property type="entry name" value="HTH_26"/>
    <property type="match status" value="1"/>
</dbReference>
<dbReference type="InterPro" id="IPR010982">
    <property type="entry name" value="Lambda_DNA-bd_dom_sf"/>
</dbReference>
<dbReference type="Gene3D" id="1.10.260.40">
    <property type="entry name" value="lambda repressor-like DNA-binding domains"/>
    <property type="match status" value="1"/>
</dbReference>
<accession>A0ABV9NHV1</accession>
<gene>
    <name evidence="6" type="ORF">ACFO3Q_02940</name>
</gene>
<dbReference type="SUPFAM" id="SSF51306">
    <property type="entry name" value="LexA/Signal peptidase"/>
    <property type="match status" value="1"/>
</dbReference>
<dbReference type="PANTHER" id="PTHR40661:SF1">
    <property type="entry name" value="HTH CRO_C1-TYPE DOMAIN-CONTAINING PROTEIN"/>
    <property type="match status" value="1"/>
</dbReference>